<sequence length="64" mass="7565">MNKIIRQRISNHPTLPDLERDVVVYRCADNMDVQQMPISARIEHFKEVDGVRTLLPEFTREVKD</sequence>
<accession>A0A4Z1C370</accession>
<evidence type="ECO:0000313" key="2">
    <source>
        <dbReference type="Proteomes" id="UP000297998"/>
    </source>
</evidence>
<dbReference type="AlphaFoldDB" id="A0A4Z1C370"/>
<protein>
    <submittedName>
        <fullName evidence="1">Uncharacterized protein</fullName>
    </submittedName>
</protein>
<keyword evidence="2" id="KW-1185">Reference proteome</keyword>
<dbReference type="OrthoDB" id="1376098at2"/>
<dbReference type="EMBL" id="SRPE01000006">
    <property type="protein sequence ID" value="TGN26761.1"/>
    <property type="molecule type" value="Genomic_DNA"/>
</dbReference>
<dbReference type="Proteomes" id="UP000297998">
    <property type="component" value="Unassembled WGS sequence"/>
</dbReference>
<gene>
    <name evidence="1" type="ORF">E4J94_09960</name>
</gene>
<dbReference type="RefSeq" id="WP_135835660.1">
    <property type="nucleotide sequence ID" value="NZ_SRPE01000006.1"/>
</dbReference>
<reference evidence="1 2" key="1">
    <citation type="submission" date="2019-03" db="EMBL/GenBank/DDBJ databases">
        <title>Empedobacter tilapiae sp. nov., isolated from an intestine of Nile tilapia Oreochromis niloticus.</title>
        <authorList>
            <person name="Kim Y.-O."/>
            <person name="Yoon J.-H."/>
        </authorList>
    </citation>
    <scope>NUCLEOTIDE SEQUENCE [LARGE SCALE GENOMIC DNA]</scope>
    <source>
        <strain evidence="1 2">MRS2</strain>
    </source>
</reference>
<organism evidence="1 2">
    <name type="scientific">Empedobacter tilapiae</name>
    <dbReference type="NCBI Taxonomy" id="2491114"/>
    <lineage>
        <taxon>Bacteria</taxon>
        <taxon>Pseudomonadati</taxon>
        <taxon>Bacteroidota</taxon>
        <taxon>Flavobacteriia</taxon>
        <taxon>Flavobacteriales</taxon>
        <taxon>Weeksellaceae</taxon>
        <taxon>Empedobacter</taxon>
    </lineage>
</organism>
<comment type="caution">
    <text evidence="1">The sequence shown here is derived from an EMBL/GenBank/DDBJ whole genome shotgun (WGS) entry which is preliminary data.</text>
</comment>
<proteinExistence type="predicted"/>
<name>A0A4Z1C370_9FLAO</name>
<evidence type="ECO:0000313" key="1">
    <source>
        <dbReference type="EMBL" id="TGN26761.1"/>
    </source>
</evidence>